<evidence type="ECO:0000313" key="3">
    <source>
        <dbReference type="EMBL" id="AND38757.1"/>
    </source>
</evidence>
<keyword evidence="2" id="KW-0812">Transmembrane</keyword>
<reference evidence="3 4" key="1">
    <citation type="submission" date="2016-04" db="EMBL/GenBank/DDBJ databases">
        <title>Complete genome sequence of Bacillus oceanisediminis strain 2691.</title>
        <authorList>
            <person name="Jeong H."/>
            <person name="Kim H.J."/>
            <person name="Lee D.-W."/>
        </authorList>
    </citation>
    <scope>NUCLEOTIDE SEQUENCE [LARGE SCALE GENOMIC DNA]</scope>
    <source>
        <strain evidence="3 4">2691</strain>
    </source>
</reference>
<protein>
    <submittedName>
        <fullName evidence="3">Uncharacterized protein</fullName>
    </submittedName>
</protein>
<evidence type="ECO:0000313" key="4">
    <source>
        <dbReference type="Proteomes" id="UP000077856"/>
    </source>
</evidence>
<feature type="region of interest" description="Disordered" evidence="1">
    <location>
        <begin position="1"/>
        <end position="35"/>
    </location>
</feature>
<proteinExistence type="predicted"/>
<dbReference type="AlphaFoldDB" id="A0A160M858"/>
<dbReference type="Proteomes" id="UP000077856">
    <property type="component" value="Chromosome"/>
</dbReference>
<name>A0A160M858_9BACI</name>
<feature type="compositionally biased region" description="Basic and acidic residues" evidence="1">
    <location>
        <begin position="21"/>
        <end position="35"/>
    </location>
</feature>
<accession>A0A160M858</accession>
<evidence type="ECO:0000256" key="1">
    <source>
        <dbReference type="SAM" id="MobiDB-lite"/>
    </source>
</evidence>
<sequence length="81" mass="9142">MSIARPNATAFGRKYVTKTLPQDKKSDGSDTSHDRKRSFWEDVAFLVFVLLSGLYGQWTPTYPLSIPLSLEEGGLLPLRLR</sequence>
<evidence type="ECO:0000256" key="2">
    <source>
        <dbReference type="SAM" id="Phobius"/>
    </source>
</evidence>
<gene>
    <name evidence="3" type="ORF">A361_06430</name>
</gene>
<keyword evidence="2" id="KW-1133">Transmembrane helix</keyword>
<dbReference type="EMBL" id="CP015506">
    <property type="protein sequence ID" value="AND38757.1"/>
    <property type="molecule type" value="Genomic_DNA"/>
</dbReference>
<dbReference type="KEGG" id="bon:A361_06430"/>
<keyword evidence="2" id="KW-0472">Membrane</keyword>
<feature type="transmembrane region" description="Helical" evidence="2">
    <location>
        <begin position="39"/>
        <end position="58"/>
    </location>
</feature>
<organism evidence="3 4">
    <name type="scientific">Cytobacillus oceanisediminis 2691</name>
    <dbReference type="NCBI Taxonomy" id="1196031"/>
    <lineage>
        <taxon>Bacteria</taxon>
        <taxon>Bacillati</taxon>
        <taxon>Bacillota</taxon>
        <taxon>Bacilli</taxon>
        <taxon>Bacillales</taxon>
        <taxon>Bacillaceae</taxon>
        <taxon>Cytobacillus</taxon>
    </lineage>
</organism>